<protein>
    <submittedName>
        <fullName evidence="10">Type IV secretion system protein, VirB6 family</fullName>
    </submittedName>
</protein>
<gene>
    <name evidence="10" type="primary">virB6_4</name>
    <name evidence="10" type="ORF">ANPL_01610</name>
</gene>
<feature type="region of interest" description="Disordered" evidence="7">
    <location>
        <begin position="1473"/>
        <end position="1519"/>
    </location>
</feature>
<name>A0A858PXY7_9RICK</name>
<feature type="compositionally biased region" description="Basic and acidic residues" evidence="7">
    <location>
        <begin position="1363"/>
        <end position="1380"/>
    </location>
</feature>
<evidence type="ECO:0000256" key="5">
    <source>
        <dbReference type="ARBA" id="ARBA00022989"/>
    </source>
</evidence>
<feature type="compositionally biased region" description="Acidic residues" evidence="7">
    <location>
        <begin position="1596"/>
        <end position="1621"/>
    </location>
</feature>
<dbReference type="InterPro" id="IPR007688">
    <property type="entry name" value="Conjugal_tfr_TrbL/VirB6"/>
</dbReference>
<feature type="signal peptide" evidence="9">
    <location>
        <begin position="1"/>
        <end position="26"/>
    </location>
</feature>
<keyword evidence="4 9" id="KW-0732">Signal</keyword>
<feature type="chain" id="PRO_5032698820" evidence="9">
    <location>
        <begin position="27"/>
        <end position="2000"/>
    </location>
</feature>
<dbReference type="RefSeq" id="WP_169193068.1">
    <property type="nucleotide sequence ID" value="NZ_CP046391.1"/>
</dbReference>
<feature type="compositionally biased region" description="Polar residues" evidence="7">
    <location>
        <begin position="1246"/>
        <end position="1255"/>
    </location>
</feature>
<feature type="compositionally biased region" description="Acidic residues" evidence="7">
    <location>
        <begin position="1401"/>
        <end position="1410"/>
    </location>
</feature>
<dbReference type="Proteomes" id="UP000500930">
    <property type="component" value="Chromosome"/>
</dbReference>
<feature type="transmembrane region" description="Helical" evidence="8">
    <location>
        <begin position="345"/>
        <end position="364"/>
    </location>
</feature>
<feature type="compositionally biased region" description="Basic and acidic residues" evidence="7">
    <location>
        <begin position="1733"/>
        <end position="1750"/>
    </location>
</feature>
<evidence type="ECO:0000256" key="7">
    <source>
        <dbReference type="SAM" id="MobiDB-lite"/>
    </source>
</evidence>
<sequence length="2000" mass="219634">MWTKFTSRNFLRCTAALCMLAMSSCGSEVPFPRCVSADNFNSNTTIAVSAYYSDANTNAFRAENGELGDGTSPGATKQVVRWQDTGLVTDGNEIVVKVQGAWVPWDKYGNKKSSPIAVNTGLVRPADLSHEFYDSVVDVEKVCSYITYEKQVGSCRLQCSKIPDDKSSVESTSAAIGRPCWLENGYGAYLLFKKPGDEDPNASLGLMQFPKSPTTHLAYGSADGAGAGNYSSNGKIYDSDCELVNNVEKGWKIYVKILDDYYHDNAGGYSLEFTKGVVSSKSSDIFEHVRKLVRKELDNSGEKIFKNITQNSAFKNFIFAIITLFLVVTTLAYVLGMVRTPLPDLIIRLLKVVLVLLLISPGSWDFFYNHLLKLFIKGVDEIIALINGYSVGHKFDAERPFAFMDEMIRDKIFAPVVWEAKARALITADWSSIFALLIILIAVLFYIGLCIYGFVIYLTAFVAITFLVGLMPILFVGILFPRFRSLFDGWLTQCISFSMQAILMFTLIAMFSTLIMHYYYRIFGFTACYNEWIHLKLKFLVDQKYSEWTPGQKYDTIKIGWGGIEDREYPAAGTTARYTFTGGGSVMKVPPNYDTYDFRYVDYPFLDPDTESDTVPGGVVLSKDAAKTDKATGYNKIALLTNSLIAAERKVAIDRLLTGIDKELGSIMDRSGVPTGDRHNRQDLEDFRKKIADSKSKGAKTPQQEATLKKELIDLLTGRVLFNHTTPGTKLEELEKQYDYNIIKNIKQGWIVMWSEVFGLILMTFLIWQMRAFVQNLGVVLAGGGMMSRTIASMYGEGFTRIFASAPVVGRVVDSIDRGIDGVRMIARDRINSVASAVSKLPEKAAGRIPVVGGLLGSMVEGTRHVAGGLMSANTEEDIYNMKSVSPGLDYARAWMGAHLGRSPLDALKYMGSYMAARATGSTSGGLLHNFKQDRAALLRNIRTLTKGVDKHQPGVYVPKKSFGEGGANPFRRPDDAQNSMGQGERAPALVDDHGNLQVNRENFWHAMDAMHALNVMRREADSDIAQAAIDRDIDRLQNEIRNVHEQRPGEIAELLQYVSPTGEIDFAALEARAVALHAVGGTPGLPSRELDVDGLHSVPGSESESSVARLREIEETGRMISDASVQGFSDPGQLDRVHVSDAATVQDGSERALDSRQIPYSSYDEVSSVSTDLDIGRDGVAVPQGQDGAVVGVDSRDPQRVMEDYTQQHAASMQGEEGQQEDCAFQARTQTEDLFHDQSADIDSVGQSNLTSDSGDLALDPGVSEGENLADSHVGHEQDRVPEEEISEDLSRRDIESQLFEDHLGQEGDRASDIEERHEETYTREEGASFAEHLDHEELAAGDQAVQLDSVRRVDDLLAEVEKKDEIHDVSGSDERVTEDVEGELSSAEASSDGVLSPAEPEDLMETVLEDTKDPEGTIDIEECHEETYTREEGASFAEHLDHEELAAGDQAVQLDSVRRVDDLLAEVEKKDEIHDVSGSDERVTEDVEEELSSAEASSDGVLSPAEPEDLMETVEPEDLMETVLEDTKDPEGTMDPEGVVEQEPEPPVVDLLAEVEKKDEIHDVSGSDERVTEDVEEELSSAEASSDGVLSPAEPEDLMETVPEDTTDPEGTMDPEGVVEQEHDDLGEREEHLPEDADDSSAQAEAAVDEGDGVRISDHDDRDAEEYGGSVERVDDAVVDGSESAAEEKVEFTSEHSDQEKLLDSQEEQEGLAAPETVEKEVHAKTWAVDGTDKGESPLDDISHRDASNDFEDLPYDPVNEKGIEHSGVTRAAQGLGDGFANVGTESVIFSGKTGDKTQHDSSEGDDAKSGQDEDIGDGRVLDLDNDKIQHSDSIKTTMGSYMSGDYKEGIEASNKPDMVSTSGDEDSEETKKRRHRKKEEESDNQAQDSRESEAVTESDVSGEAPSDPEPIAHWMEATGVGGAESGASGIARKIVGLPSEQEKRSQSARDSVAKMKSELSNLRSRMVSENLTEQELQELEKKIKEIEGKINGLDSDL</sequence>
<feature type="compositionally biased region" description="Basic and acidic residues" evidence="7">
    <location>
        <begin position="1473"/>
        <end position="1487"/>
    </location>
</feature>
<keyword evidence="3 8" id="KW-0812">Transmembrane</keyword>
<evidence type="ECO:0000256" key="6">
    <source>
        <dbReference type="ARBA" id="ARBA00023136"/>
    </source>
</evidence>
<feature type="compositionally biased region" description="Basic and acidic residues" evidence="7">
    <location>
        <begin position="1559"/>
        <end position="1575"/>
    </location>
</feature>
<keyword evidence="6 8" id="KW-0472">Membrane</keyword>
<feature type="region of interest" description="Disordered" evidence="7">
    <location>
        <begin position="956"/>
        <end position="985"/>
    </location>
</feature>
<dbReference type="Pfam" id="PF04610">
    <property type="entry name" value="TrbL"/>
    <property type="match status" value="1"/>
</dbReference>
<feature type="region of interest" description="Disordered" evidence="7">
    <location>
        <begin position="1938"/>
        <end position="1969"/>
    </location>
</feature>
<feature type="compositionally biased region" description="Basic and acidic residues" evidence="7">
    <location>
        <begin position="1796"/>
        <end position="1836"/>
    </location>
</feature>
<evidence type="ECO:0000313" key="11">
    <source>
        <dbReference type="Proteomes" id="UP000500930"/>
    </source>
</evidence>
<feature type="transmembrane region" description="Helical" evidence="8">
    <location>
        <begin position="317"/>
        <end position="338"/>
    </location>
</feature>
<comment type="subcellular location">
    <subcellularLocation>
        <location evidence="1">Cell membrane</location>
        <topology evidence="1">Multi-pass membrane protein</topology>
    </subcellularLocation>
</comment>
<reference evidence="10 11" key="1">
    <citation type="journal article" date="2020" name="Pathogens">
        <title>First Whole Genome Sequence of Anaplasma platys, an Obligate Intracellular Rickettsial Pathogen of Dogs.</title>
        <authorList>
            <person name="Llanes A."/>
            <person name="Rajeev S."/>
        </authorList>
    </citation>
    <scope>NUCLEOTIDE SEQUENCE [LARGE SCALE GENOMIC DNA]</scope>
    <source>
        <strain evidence="10 11">S3</strain>
    </source>
</reference>
<feature type="transmembrane region" description="Helical" evidence="8">
    <location>
        <begin position="454"/>
        <end position="480"/>
    </location>
</feature>
<feature type="transmembrane region" description="Helical" evidence="8">
    <location>
        <begin position="500"/>
        <end position="520"/>
    </location>
</feature>
<organism evidence="10 11">
    <name type="scientific">Anaplasma platys</name>
    <dbReference type="NCBI Taxonomy" id="949"/>
    <lineage>
        <taxon>Bacteria</taxon>
        <taxon>Pseudomonadati</taxon>
        <taxon>Pseudomonadota</taxon>
        <taxon>Alphaproteobacteria</taxon>
        <taxon>Rickettsiales</taxon>
        <taxon>Anaplasmataceae</taxon>
        <taxon>Anaplasma</taxon>
    </lineage>
</organism>
<feature type="compositionally biased region" description="Basic and acidic residues" evidence="7">
    <location>
        <begin position="1688"/>
        <end position="1706"/>
    </location>
</feature>
<dbReference type="GO" id="GO:0005886">
    <property type="term" value="C:plasma membrane"/>
    <property type="evidence" value="ECO:0007669"/>
    <property type="project" value="UniProtKB-SubCell"/>
</dbReference>
<evidence type="ECO:0000256" key="1">
    <source>
        <dbReference type="ARBA" id="ARBA00004651"/>
    </source>
</evidence>
<feature type="transmembrane region" description="Helical" evidence="8">
    <location>
        <begin position="750"/>
        <end position="768"/>
    </location>
</feature>
<proteinExistence type="inferred from homology"/>
<dbReference type="PROSITE" id="PS51257">
    <property type="entry name" value="PROKAR_LIPOPROTEIN"/>
    <property type="match status" value="1"/>
</dbReference>
<feature type="compositionally biased region" description="Basic and acidic residues" evidence="7">
    <location>
        <begin position="1274"/>
        <end position="1327"/>
    </location>
</feature>
<evidence type="ECO:0000256" key="2">
    <source>
        <dbReference type="ARBA" id="ARBA00007802"/>
    </source>
</evidence>
<comment type="similarity">
    <text evidence="2">Belongs to the TrbL/VirB6 family.</text>
</comment>
<evidence type="ECO:0000256" key="4">
    <source>
        <dbReference type="ARBA" id="ARBA00022729"/>
    </source>
</evidence>
<feature type="compositionally biased region" description="Basic and acidic residues" evidence="7">
    <location>
        <begin position="1622"/>
        <end position="1637"/>
    </location>
</feature>
<feature type="region of interest" description="Disordered" evidence="7">
    <location>
        <begin position="1363"/>
        <end position="1420"/>
    </location>
</feature>
<feature type="region of interest" description="Disordered" evidence="7">
    <location>
        <begin position="1178"/>
        <end position="1199"/>
    </location>
</feature>
<evidence type="ECO:0000313" key="10">
    <source>
        <dbReference type="EMBL" id="QJC27428.1"/>
    </source>
</evidence>
<feature type="region of interest" description="Disordered" evidence="7">
    <location>
        <begin position="1793"/>
        <end position="1916"/>
    </location>
</feature>
<feature type="compositionally biased region" description="Acidic residues" evidence="7">
    <location>
        <begin position="1508"/>
        <end position="1519"/>
    </location>
</feature>
<feature type="region of interest" description="Disordered" evidence="7">
    <location>
        <begin position="1245"/>
        <end position="1327"/>
    </location>
</feature>
<feature type="transmembrane region" description="Helical" evidence="8">
    <location>
        <begin position="430"/>
        <end position="447"/>
    </location>
</feature>
<dbReference type="GO" id="GO:0030255">
    <property type="term" value="P:protein secretion by the type IV secretion system"/>
    <property type="evidence" value="ECO:0007669"/>
    <property type="project" value="InterPro"/>
</dbReference>
<feature type="compositionally biased region" description="Basic and acidic residues" evidence="7">
    <location>
        <begin position="1943"/>
        <end position="1960"/>
    </location>
</feature>
<feature type="compositionally biased region" description="Basic and acidic residues" evidence="7">
    <location>
        <begin position="1654"/>
        <end position="1664"/>
    </location>
</feature>
<accession>A0A858PXY7</accession>
<dbReference type="KEGG" id="aplt:ANPL_01610"/>
<keyword evidence="11" id="KW-1185">Reference proteome</keyword>
<keyword evidence="5 8" id="KW-1133">Transmembrane helix</keyword>
<evidence type="ECO:0000256" key="9">
    <source>
        <dbReference type="SAM" id="SignalP"/>
    </source>
</evidence>
<dbReference type="EMBL" id="CP046391">
    <property type="protein sequence ID" value="QJC27428.1"/>
    <property type="molecule type" value="Genomic_DNA"/>
</dbReference>
<evidence type="ECO:0000256" key="8">
    <source>
        <dbReference type="SAM" id="Phobius"/>
    </source>
</evidence>
<feature type="region of interest" description="Disordered" evidence="7">
    <location>
        <begin position="1559"/>
        <end position="1764"/>
    </location>
</feature>
<evidence type="ECO:0000256" key="3">
    <source>
        <dbReference type="ARBA" id="ARBA00022692"/>
    </source>
</evidence>